<keyword evidence="2" id="KW-1185">Reference proteome</keyword>
<dbReference type="Proteomes" id="UP000293547">
    <property type="component" value="Unassembled WGS sequence"/>
</dbReference>
<proteinExistence type="predicted"/>
<protein>
    <submittedName>
        <fullName evidence="1">Uncharacterized protein</fullName>
    </submittedName>
</protein>
<organism evidence="1 2">
    <name type="scientific">Alternaria gaisen</name>
    <dbReference type="NCBI Taxonomy" id="167740"/>
    <lineage>
        <taxon>Eukaryota</taxon>
        <taxon>Fungi</taxon>
        <taxon>Dikarya</taxon>
        <taxon>Ascomycota</taxon>
        <taxon>Pezizomycotina</taxon>
        <taxon>Dothideomycetes</taxon>
        <taxon>Pleosporomycetidae</taxon>
        <taxon>Pleosporales</taxon>
        <taxon>Pleosporineae</taxon>
        <taxon>Pleosporaceae</taxon>
        <taxon>Alternaria</taxon>
        <taxon>Alternaria sect. Alternaria</taxon>
    </lineage>
</organism>
<dbReference type="EMBL" id="PDWZ02000014">
    <property type="protein sequence ID" value="KAB2100042.1"/>
    <property type="molecule type" value="Genomic_DNA"/>
</dbReference>
<name>A0ACB6F6P4_9PLEO</name>
<evidence type="ECO:0000313" key="2">
    <source>
        <dbReference type="Proteomes" id="UP000293547"/>
    </source>
</evidence>
<reference evidence="1 2" key="1">
    <citation type="journal article" date="2019" name="bioRxiv">
        <title>Genomics, evolutionary history and diagnostics of the Alternaria alternata species group including apple and Asian pear pathotypes.</title>
        <authorList>
            <person name="Armitage A.D."/>
            <person name="Cockerton H.M."/>
            <person name="Sreenivasaprasad S."/>
            <person name="Woodhall J.W."/>
            <person name="Lane C.R."/>
            <person name="Harrison R.J."/>
            <person name="Clarkson J.P."/>
        </authorList>
    </citation>
    <scope>NUCLEOTIDE SEQUENCE [LARGE SCALE GENOMIC DNA]</scope>
    <source>
        <strain evidence="1 2">FERA 650</strain>
    </source>
</reference>
<evidence type="ECO:0000313" key="1">
    <source>
        <dbReference type="EMBL" id="KAB2100042.1"/>
    </source>
</evidence>
<comment type="caution">
    <text evidence="1">The sequence shown here is derived from an EMBL/GenBank/DDBJ whole genome shotgun (WGS) entry which is preliminary data.</text>
</comment>
<sequence length="1025" mass="114803">MAVEGSEVFLSLIRGAEDKLHERQDVLANLNDIRYWYQYGEFQDSVNLVLSAKELLNLLIKGPTLELLPSALKCYAIAFEAVQHKKHLATPLPRERSEDHTAECLEVRGCIIDLCDQLRNVPRFTEFLRLPFAELTGCVVRTLCHQAKNWLSEVKEILKDFAKAYANSAGTSDEHKALLLGLGGCMYALDIDKALGASSPSSPPLPLPPPPLPSPPPPLPSPPPPLPSPPPPLPSPPPPLPPLLQPPRVPKRQNQPPDHVRAESCSECPNNFQEQKPVKLVNLPSGGVASSQNLTTGRFLGVLARDYRVGGRQDVHSGDLYQIAKDASVDVCEKDSALRRIERSRSQSEQNVVVLAYHCKEGPSFIIKTTKDIQAREQLLMPLDLGRGEHARQENDGVAGDTRSVEDHETYSEKPSIENDLGSSADSGGESEYETSDASDSASIGSMKEDECLSESDGEKDVVVVADHQQTKRRTRSPNTDEKVLHSVIETIPLGKSFSKRTLLSQEVIHDKSKCTISTIDQTEAFKTDVTNFEDESGRTIVTWTPDLEKTLLRLKARGVTMRELAKYLNRTHSTFHFTKICLESKWLKLKKEKTNEPLPDREMIDMIEEAKNPPDRHDLVKMACDKAQDKNEANIESWIEEYRDGIQSVTPRPKSRKPSRPVLPKHPLNEQDMVSTERRRDEHDADEGMPQMSSVQFAEDVHDELEPPETQKSPKKGRAQHSDNHKTAQFVMKKIGPEIHCDAQVQSKVDIRNLKESAKRDSPNRTPAIVRNADPSARRKTTDVYWDAHYMAMRETRMPGIRRKILPNLSHRKTQTTLDKVAKKRYKTSFKRYFIERLIARFYQHLITSAPYKGTKKTPKIAVIGGYTADTTNRYLLLATASAVALVGQKLPSRSALLLDLIMSQAVRRRVPVVLNSFDSAYLRRTTAPSVLARLATHPSIDLLYTADTPHCSPLFDVGMETQHRLLCYDATTFSLGDAETDPAETVNELLGRSDRRVGGRDSLGSFLPSLPEQARELFRILVM</sequence>
<accession>A0ACB6F6P4</accession>
<gene>
    <name evidence="1" type="ORF">AG0111_0g11641</name>
</gene>